<dbReference type="PhylomeDB" id="B4GQF5"/>
<dbReference type="EMBL" id="CH479187">
    <property type="protein sequence ID" value="EDW39827.1"/>
    <property type="molecule type" value="Genomic_DNA"/>
</dbReference>
<dbReference type="GO" id="GO:0009966">
    <property type="term" value="P:regulation of signal transduction"/>
    <property type="evidence" value="ECO:0007669"/>
    <property type="project" value="InterPro"/>
</dbReference>
<dbReference type="Pfam" id="PF04979">
    <property type="entry name" value="IPP-2"/>
    <property type="match status" value="1"/>
</dbReference>
<dbReference type="KEGG" id="dpe:6595361"/>
<feature type="compositionally biased region" description="Polar residues" evidence="2">
    <location>
        <begin position="219"/>
        <end position="233"/>
    </location>
</feature>
<dbReference type="Gene3D" id="6.10.250.1050">
    <property type="match status" value="1"/>
</dbReference>
<dbReference type="OMA" id="FNEISLM"/>
<evidence type="ECO:0000256" key="1">
    <source>
        <dbReference type="ARBA" id="ARBA00005472"/>
    </source>
</evidence>
<reference evidence="3 4" key="1">
    <citation type="journal article" date="2007" name="Nature">
        <title>Evolution of genes and genomes on the Drosophila phylogeny.</title>
        <authorList>
            <consortium name="Drosophila 12 Genomes Consortium"/>
            <person name="Clark A.G."/>
            <person name="Eisen M.B."/>
            <person name="Smith D.R."/>
            <person name="Bergman C.M."/>
            <person name="Oliver B."/>
            <person name="Markow T.A."/>
            <person name="Kaufman T.C."/>
            <person name="Kellis M."/>
            <person name="Gelbart W."/>
            <person name="Iyer V.N."/>
            <person name="Pollard D.A."/>
            <person name="Sackton T.B."/>
            <person name="Larracuente A.M."/>
            <person name="Singh N.D."/>
            <person name="Abad J.P."/>
            <person name="Abt D.N."/>
            <person name="Adryan B."/>
            <person name="Aguade M."/>
            <person name="Akashi H."/>
            <person name="Anderson W.W."/>
            <person name="Aquadro C.F."/>
            <person name="Ardell D.H."/>
            <person name="Arguello R."/>
            <person name="Artieri C.G."/>
            <person name="Barbash D.A."/>
            <person name="Barker D."/>
            <person name="Barsanti P."/>
            <person name="Batterham P."/>
            <person name="Batzoglou S."/>
            <person name="Begun D."/>
            <person name="Bhutkar A."/>
            <person name="Blanco E."/>
            <person name="Bosak S.A."/>
            <person name="Bradley R.K."/>
            <person name="Brand A.D."/>
            <person name="Brent M.R."/>
            <person name="Brooks A.N."/>
            <person name="Brown R.H."/>
            <person name="Butlin R.K."/>
            <person name="Caggese C."/>
            <person name="Calvi B.R."/>
            <person name="Bernardo de Carvalho A."/>
            <person name="Caspi A."/>
            <person name="Castrezana S."/>
            <person name="Celniker S.E."/>
            <person name="Chang J.L."/>
            <person name="Chapple C."/>
            <person name="Chatterji S."/>
            <person name="Chinwalla A."/>
            <person name="Civetta A."/>
            <person name="Clifton S.W."/>
            <person name="Comeron J.M."/>
            <person name="Costello J.C."/>
            <person name="Coyne J.A."/>
            <person name="Daub J."/>
            <person name="David R.G."/>
            <person name="Delcher A.L."/>
            <person name="Delehaunty K."/>
            <person name="Do C.B."/>
            <person name="Ebling H."/>
            <person name="Edwards K."/>
            <person name="Eickbush T."/>
            <person name="Evans J.D."/>
            <person name="Filipski A."/>
            <person name="Findeiss S."/>
            <person name="Freyhult E."/>
            <person name="Fulton L."/>
            <person name="Fulton R."/>
            <person name="Garcia A.C."/>
            <person name="Gardiner A."/>
            <person name="Garfield D.A."/>
            <person name="Garvin B.E."/>
            <person name="Gibson G."/>
            <person name="Gilbert D."/>
            <person name="Gnerre S."/>
            <person name="Godfrey J."/>
            <person name="Good R."/>
            <person name="Gotea V."/>
            <person name="Gravely B."/>
            <person name="Greenberg A.J."/>
            <person name="Griffiths-Jones S."/>
            <person name="Gross S."/>
            <person name="Guigo R."/>
            <person name="Gustafson E.A."/>
            <person name="Haerty W."/>
            <person name="Hahn M.W."/>
            <person name="Halligan D.L."/>
            <person name="Halpern A.L."/>
            <person name="Halter G.M."/>
            <person name="Han M.V."/>
            <person name="Heger A."/>
            <person name="Hillier L."/>
            <person name="Hinrichs A.S."/>
            <person name="Holmes I."/>
            <person name="Hoskins R.A."/>
            <person name="Hubisz M.J."/>
            <person name="Hultmark D."/>
            <person name="Huntley M.A."/>
            <person name="Jaffe D.B."/>
            <person name="Jagadeeshan S."/>
            <person name="Jeck W.R."/>
            <person name="Johnson J."/>
            <person name="Jones C.D."/>
            <person name="Jordan W.C."/>
            <person name="Karpen G.H."/>
            <person name="Kataoka E."/>
            <person name="Keightley P.D."/>
            <person name="Kheradpour P."/>
            <person name="Kirkness E.F."/>
            <person name="Koerich L.B."/>
            <person name="Kristiansen K."/>
            <person name="Kudrna D."/>
            <person name="Kulathinal R.J."/>
            <person name="Kumar S."/>
            <person name="Kwok R."/>
            <person name="Lander E."/>
            <person name="Langley C.H."/>
            <person name="Lapoint R."/>
            <person name="Lazzaro B.P."/>
            <person name="Lee S.J."/>
            <person name="Levesque L."/>
            <person name="Li R."/>
            <person name="Lin C.F."/>
            <person name="Lin M.F."/>
            <person name="Lindblad-Toh K."/>
            <person name="Llopart A."/>
            <person name="Long M."/>
            <person name="Low L."/>
            <person name="Lozovsky E."/>
            <person name="Lu J."/>
            <person name="Luo M."/>
            <person name="Machado C.A."/>
            <person name="Makalowski W."/>
            <person name="Marzo M."/>
            <person name="Matsuda M."/>
            <person name="Matzkin L."/>
            <person name="McAllister B."/>
            <person name="McBride C.S."/>
            <person name="McKernan B."/>
            <person name="McKernan K."/>
            <person name="Mendez-Lago M."/>
            <person name="Minx P."/>
            <person name="Mollenhauer M.U."/>
            <person name="Montooth K."/>
            <person name="Mount S.M."/>
            <person name="Mu X."/>
            <person name="Myers E."/>
            <person name="Negre B."/>
            <person name="Newfeld S."/>
            <person name="Nielsen R."/>
            <person name="Noor M.A."/>
            <person name="O'Grady P."/>
            <person name="Pachter L."/>
            <person name="Papaceit M."/>
            <person name="Parisi M.J."/>
            <person name="Parisi M."/>
            <person name="Parts L."/>
            <person name="Pedersen J.S."/>
            <person name="Pesole G."/>
            <person name="Phillippy A.M."/>
            <person name="Ponting C.P."/>
            <person name="Pop M."/>
            <person name="Porcelli D."/>
            <person name="Powell J.R."/>
            <person name="Prohaska S."/>
            <person name="Pruitt K."/>
            <person name="Puig M."/>
            <person name="Quesneville H."/>
            <person name="Ram K.R."/>
            <person name="Rand D."/>
            <person name="Rasmussen M.D."/>
            <person name="Reed L.K."/>
            <person name="Reenan R."/>
            <person name="Reily A."/>
            <person name="Remington K.A."/>
            <person name="Rieger T.T."/>
            <person name="Ritchie M.G."/>
            <person name="Robin C."/>
            <person name="Rogers Y.H."/>
            <person name="Rohde C."/>
            <person name="Rozas J."/>
            <person name="Rubenfield M.J."/>
            <person name="Ruiz A."/>
            <person name="Russo S."/>
            <person name="Salzberg S.L."/>
            <person name="Sanchez-Gracia A."/>
            <person name="Saranga D.J."/>
            <person name="Sato H."/>
            <person name="Schaeffer S.W."/>
            <person name="Schatz M.C."/>
            <person name="Schlenke T."/>
            <person name="Schwartz R."/>
            <person name="Segarra C."/>
            <person name="Singh R.S."/>
            <person name="Sirot L."/>
            <person name="Sirota M."/>
            <person name="Sisneros N.B."/>
            <person name="Smith C.D."/>
            <person name="Smith T.F."/>
            <person name="Spieth J."/>
            <person name="Stage D.E."/>
            <person name="Stark A."/>
            <person name="Stephan W."/>
            <person name="Strausberg R.L."/>
            <person name="Strempel S."/>
            <person name="Sturgill D."/>
            <person name="Sutton G."/>
            <person name="Sutton G.G."/>
            <person name="Tao W."/>
            <person name="Teichmann S."/>
            <person name="Tobari Y.N."/>
            <person name="Tomimura Y."/>
            <person name="Tsolas J.M."/>
            <person name="Valente V.L."/>
            <person name="Venter E."/>
            <person name="Venter J.C."/>
            <person name="Vicario S."/>
            <person name="Vieira F.G."/>
            <person name="Vilella A.J."/>
            <person name="Villasante A."/>
            <person name="Walenz B."/>
            <person name="Wang J."/>
            <person name="Wasserman M."/>
            <person name="Watts T."/>
            <person name="Wilson D."/>
            <person name="Wilson R.K."/>
            <person name="Wing R.A."/>
            <person name="Wolfner M.F."/>
            <person name="Wong A."/>
            <person name="Wong G.K."/>
            <person name="Wu C.I."/>
            <person name="Wu G."/>
            <person name="Yamamoto D."/>
            <person name="Yang H.P."/>
            <person name="Yang S.P."/>
            <person name="Yorke J.A."/>
            <person name="Yoshida K."/>
            <person name="Zdobnov E."/>
            <person name="Zhang P."/>
            <person name="Zhang Y."/>
            <person name="Zimin A.V."/>
            <person name="Baldwin J."/>
            <person name="Abdouelleil A."/>
            <person name="Abdulkadir J."/>
            <person name="Abebe A."/>
            <person name="Abera B."/>
            <person name="Abreu J."/>
            <person name="Acer S.C."/>
            <person name="Aftuck L."/>
            <person name="Alexander A."/>
            <person name="An P."/>
            <person name="Anderson E."/>
            <person name="Anderson S."/>
            <person name="Arachi H."/>
            <person name="Azer M."/>
            <person name="Bachantsang P."/>
            <person name="Barry A."/>
            <person name="Bayul T."/>
            <person name="Berlin A."/>
            <person name="Bessette D."/>
            <person name="Bloom T."/>
            <person name="Blye J."/>
            <person name="Boguslavskiy L."/>
            <person name="Bonnet C."/>
            <person name="Boukhgalter B."/>
            <person name="Bourzgui I."/>
            <person name="Brown A."/>
            <person name="Cahill P."/>
            <person name="Channer S."/>
            <person name="Cheshatsang Y."/>
            <person name="Chuda L."/>
            <person name="Citroen M."/>
            <person name="Collymore A."/>
            <person name="Cooke P."/>
            <person name="Costello M."/>
            <person name="D'Aco K."/>
            <person name="Daza R."/>
            <person name="De Haan G."/>
            <person name="DeGray S."/>
            <person name="DeMaso C."/>
            <person name="Dhargay N."/>
            <person name="Dooley K."/>
            <person name="Dooley E."/>
            <person name="Doricent M."/>
            <person name="Dorje P."/>
            <person name="Dorjee K."/>
            <person name="Dupes A."/>
            <person name="Elong R."/>
            <person name="Falk J."/>
            <person name="Farina A."/>
            <person name="Faro S."/>
            <person name="Ferguson D."/>
            <person name="Fisher S."/>
            <person name="Foley C.D."/>
            <person name="Franke A."/>
            <person name="Friedrich D."/>
            <person name="Gadbois L."/>
            <person name="Gearin G."/>
            <person name="Gearin C.R."/>
            <person name="Giannoukos G."/>
            <person name="Goode T."/>
            <person name="Graham J."/>
            <person name="Grandbois E."/>
            <person name="Grewal S."/>
            <person name="Gyaltsen K."/>
            <person name="Hafez N."/>
            <person name="Hagos B."/>
            <person name="Hall J."/>
            <person name="Henson C."/>
            <person name="Hollinger A."/>
            <person name="Honan T."/>
            <person name="Huard M.D."/>
            <person name="Hughes L."/>
            <person name="Hurhula B."/>
            <person name="Husby M.E."/>
            <person name="Kamat A."/>
            <person name="Kanga B."/>
            <person name="Kashin S."/>
            <person name="Khazanovich D."/>
            <person name="Kisner P."/>
            <person name="Lance K."/>
            <person name="Lara M."/>
            <person name="Lee W."/>
            <person name="Lennon N."/>
            <person name="Letendre F."/>
            <person name="LeVine R."/>
            <person name="Lipovsky A."/>
            <person name="Liu X."/>
            <person name="Liu J."/>
            <person name="Liu S."/>
            <person name="Lokyitsang T."/>
            <person name="Lokyitsang Y."/>
            <person name="Lubonja R."/>
            <person name="Lui A."/>
            <person name="MacDonald P."/>
            <person name="Magnisalis V."/>
            <person name="Maru K."/>
            <person name="Matthews C."/>
            <person name="McCusker W."/>
            <person name="McDonough S."/>
            <person name="Mehta T."/>
            <person name="Meldrim J."/>
            <person name="Meneus L."/>
            <person name="Mihai O."/>
            <person name="Mihalev A."/>
            <person name="Mihova T."/>
            <person name="Mittelman R."/>
            <person name="Mlenga V."/>
            <person name="Montmayeur A."/>
            <person name="Mulrain L."/>
            <person name="Navidi A."/>
            <person name="Naylor J."/>
            <person name="Negash T."/>
            <person name="Nguyen T."/>
            <person name="Nguyen N."/>
            <person name="Nicol R."/>
            <person name="Norbu C."/>
            <person name="Norbu N."/>
            <person name="Novod N."/>
            <person name="O'Neill B."/>
            <person name="Osman S."/>
            <person name="Markiewicz E."/>
            <person name="Oyono O.L."/>
            <person name="Patti C."/>
            <person name="Phunkhang P."/>
            <person name="Pierre F."/>
            <person name="Priest M."/>
            <person name="Raghuraman S."/>
            <person name="Rege F."/>
            <person name="Reyes R."/>
            <person name="Rise C."/>
            <person name="Rogov P."/>
            <person name="Ross K."/>
            <person name="Ryan E."/>
            <person name="Settipalli S."/>
            <person name="Shea T."/>
            <person name="Sherpa N."/>
            <person name="Shi L."/>
            <person name="Shih D."/>
            <person name="Sparrow T."/>
            <person name="Spaulding J."/>
            <person name="Stalker J."/>
            <person name="Stange-Thomann N."/>
            <person name="Stavropoulos S."/>
            <person name="Stone C."/>
            <person name="Strader C."/>
            <person name="Tesfaye S."/>
            <person name="Thomson T."/>
            <person name="Thoulutsang Y."/>
            <person name="Thoulutsang D."/>
            <person name="Topham K."/>
            <person name="Topping I."/>
            <person name="Tsamla T."/>
            <person name="Vassiliev H."/>
            <person name="Vo A."/>
            <person name="Wangchuk T."/>
            <person name="Wangdi T."/>
            <person name="Weiand M."/>
            <person name="Wilkinson J."/>
            <person name="Wilson A."/>
            <person name="Yadav S."/>
            <person name="Young G."/>
            <person name="Yu Q."/>
            <person name="Zembek L."/>
            <person name="Zhong D."/>
            <person name="Zimmer A."/>
            <person name="Zwirko Z."/>
            <person name="Jaffe D.B."/>
            <person name="Alvarez P."/>
            <person name="Brockman W."/>
            <person name="Butler J."/>
            <person name="Chin C."/>
            <person name="Gnerre S."/>
            <person name="Grabherr M."/>
            <person name="Kleber M."/>
            <person name="Mauceli E."/>
            <person name="MacCallum I."/>
        </authorList>
    </citation>
    <scope>NUCLEOTIDE SEQUENCE [LARGE SCALE GENOMIC DNA]</scope>
    <source>
        <strain evidence="4">MSH-3 / Tucson 14011-0111.49</strain>
    </source>
</reference>
<gene>
    <name evidence="3" type="primary">Dper\GL14331</name>
    <name evidence="3" type="ORF">Dper_GL14331</name>
</gene>
<dbReference type="GO" id="GO:0004864">
    <property type="term" value="F:protein phosphatase inhibitor activity"/>
    <property type="evidence" value="ECO:0007669"/>
    <property type="project" value="InterPro"/>
</dbReference>
<comment type="similarity">
    <text evidence="1">Belongs to the protein phosphatase inhibitor 2 family.</text>
</comment>
<organism evidence="4">
    <name type="scientific">Drosophila persimilis</name>
    <name type="common">Fruit fly</name>
    <dbReference type="NCBI Taxonomy" id="7234"/>
    <lineage>
        <taxon>Eukaryota</taxon>
        <taxon>Metazoa</taxon>
        <taxon>Ecdysozoa</taxon>
        <taxon>Arthropoda</taxon>
        <taxon>Hexapoda</taxon>
        <taxon>Insecta</taxon>
        <taxon>Pterygota</taxon>
        <taxon>Neoptera</taxon>
        <taxon>Endopterygota</taxon>
        <taxon>Diptera</taxon>
        <taxon>Brachycera</taxon>
        <taxon>Muscomorpha</taxon>
        <taxon>Ephydroidea</taxon>
        <taxon>Drosophilidae</taxon>
        <taxon>Drosophila</taxon>
        <taxon>Sophophora</taxon>
    </lineage>
</organism>
<feature type="compositionally biased region" description="Acidic residues" evidence="2">
    <location>
        <begin position="188"/>
        <end position="198"/>
    </location>
</feature>
<dbReference type="AlphaFoldDB" id="B4GQF5"/>
<accession>B4GQF5</accession>
<proteinExistence type="inferred from homology"/>
<evidence type="ECO:0000313" key="4">
    <source>
        <dbReference type="Proteomes" id="UP000008744"/>
    </source>
</evidence>
<evidence type="ECO:0000313" key="3">
    <source>
        <dbReference type="EMBL" id="EDW39827.1"/>
    </source>
</evidence>
<dbReference type="InterPro" id="IPR007062">
    <property type="entry name" value="PPI-2"/>
</dbReference>
<dbReference type="eggNOG" id="KOG4041">
    <property type="taxonomic scope" value="Eukaryota"/>
</dbReference>
<protein>
    <submittedName>
        <fullName evidence="3">GL14331</fullName>
    </submittedName>
</protein>
<feature type="region of interest" description="Disordered" evidence="2">
    <location>
        <begin position="185"/>
        <end position="233"/>
    </location>
</feature>
<sequence length="233" mass="26414">MSAQKNRGILKDKSFQSLGVSKTTSFNEISLMSTTERAVRPEMYMDHDPKSARTSINSLSAASLAEELKRVSESNQFNFDIDTEDDSSDDEYLVSETLLERVQRLEFERRRSLHYTEFRTVQLARRLIAEEFSTSSETVESEHVRSFKSSSCDAEECPSAESKESVGNKSLEQMIAEKLFLETQLADQDAEPEPEVELEQGFSPSHPCYHKLTAKDTALPQQERTSKSNIVPI</sequence>
<dbReference type="HOGENOM" id="CLU_1190959_0_0_1"/>
<name>B4GQF5_DROPE</name>
<dbReference type="OrthoDB" id="7870435at2759"/>
<dbReference type="Proteomes" id="UP000008744">
    <property type="component" value="Unassembled WGS sequence"/>
</dbReference>
<keyword evidence="4" id="KW-1185">Reference proteome</keyword>
<evidence type="ECO:0000256" key="2">
    <source>
        <dbReference type="SAM" id="MobiDB-lite"/>
    </source>
</evidence>